<dbReference type="AlphaFoldDB" id="A0A2M8LGX6"/>
<protein>
    <submittedName>
        <fullName evidence="1">Uncharacterized protein</fullName>
    </submittedName>
</protein>
<dbReference type="Proteomes" id="UP000231436">
    <property type="component" value="Unassembled WGS sequence"/>
</dbReference>
<proteinExistence type="predicted"/>
<organism evidence="1 2">
    <name type="scientific">Candidatus Uhrbacteria bacterium CG10_big_fil_rev_8_21_14_0_10_48_16</name>
    <dbReference type="NCBI Taxonomy" id="1975038"/>
    <lineage>
        <taxon>Bacteria</taxon>
        <taxon>Candidatus Uhriibacteriota</taxon>
    </lineage>
</organism>
<accession>A0A2M8LGX6</accession>
<sequence>MHLLLRVGGRRGERVGPLEDLADVASLAPVDAGELQSLGGDAKSIEVDHALVVLPETLALRPIGASGSEELDDHVASEDLVVISDLLAVVLRRGVEGLGEDRGGLGLELRELDGGRGGRGGGMNGGRCGRISFSRRKDQLRHGVLR</sequence>
<dbReference type="EMBL" id="PFEU01000015">
    <property type="protein sequence ID" value="PJE76698.1"/>
    <property type="molecule type" value="Genomic_DNA"/>
</dbReference>
<evidence type="ECO:0000313" key="2">
    <source>
        <dbReference type="Proteomes" id="UP000231436"/>
    </source>
</evidence>
<gene>
    <name evidence="1" type="ORF">COV05_02945</name>
</gene>
<name>A0A2M8LGX6_9BACT</name>
<comment type="caution">
    <text evidence="1">The sequence shown here is derived from an EMBL/GenBank/DDBJ whole genome shotgun (WGS) entry which is preliminary data.</text>
</comment>
<evidence type="ECO:0000313" key="1">
    <source>
        <dbReference type="EMBL" id="PJE76698.1"/>
    </source>
</evidence>
<reference evidence="2" key="1">
    <citation type="submission" date="2017-09" db="EMBL/GenBank/DDBJ databases">
        <title>Depth-based differentiation of microbial function through sediment-hosted aquifers and enrichment of novel symbionts in the deep terrestrial subsurface.</title>
        <authorList>
            <person name="Probst A.J."/>
            <person name="Ladd B."/>
            <person name="Jarett J.K."/>
            <person name="Geller-Mcgrath D.E."/>
            <person name="Sieber C.M.K."/>
            <person name="Emerson J.B."/>
            <person name="Anantharaman K."/>
            <person name="Thomas B.C."/>
            <person name="Malmstrom R."/>
            <person name="Stieglmeier M."/>
            <person name="Klingl A."/>
            <person name="Woyke T."/>
            <person name="Ryan C.M."/>
            <person name="Banfield J.F."/>
        </authorList>
    </citation>
    <scope>NUCLEOTIDE SEQUENCE [LARGE SCALE GENOMIC DNA]</scope>
</reference>